<keyword evidence="4 5" id="KW-0472">Membrane</keyword>
<dbReference type="SUPFAM" id="SSF54631">
    <property type="entry name" value="CBS-domain pair"/>
    <property type="match status" value="1"/>
</dbReference>
<keyword evidence="9" id="KW-1185">Reference proteome</keyword>
<dbReference type="PROSITE" id="PS51371">
    <property type="entry name" value="CBS"/>
    <property type="match status" value="1"/>
</dbReference>
<dbReference type="Pfam" id="PF01595">
    <property type="entry name" value="CNNM"/>
    <property type="match status" value="1"/>
</dbReference>
<sequence length="325" mass="35012">MSLPATLFALALCLFLSAVFSGSETGFYGLSRVRLEADARAGRRSARLVERLIGDDRGLLITILIGNNLMLELVTTLGDDSLVLAGGVPTAYRELVLTAILTPVVFVAGELLPKDLFRHRPHTLLGFAAPIVGAARLLFMPLALPLRGLAVLLERALGLGGEEVSRALSREAVLDIIDEGARTGALATHVQTLARNVLQLRSIPVREVMVPWKKVQSMEAEWAGERQWEALLQSPFTRLPVSAGDGRVVGYVHELDLLGDGYAPEPVTRLRPMVALDPELPVDAAISRMRTAGLRMALVGTPEQPQGLVTLKDLVETIAGDLAGW</sequence>
<keyword evidence="2 3" id="KW-0129">CBS domain</keyword>
<dbReference type="PANTHER" id="PTHR22777">
    <property type="entry name" value="HEMOLYSIN-RELATED"/>
    <property type="match status" value="1"/>
</dbReference>
<evidence type="ECO:0000259" key="7">
    <source>
        <dbReference type="PROSITE" id="PS51846"/>
    </source>
</evidence>
<dbReference type="InterPro" id="IPR002550">
    <property type="entry name" value="CNNM"/>
</dbReference>
<feature type="domain" description="CBS" evidence="6">
    <location>
        <begin position="267"/>
        <end position="324"/>
    </location>
</feature>
<dbReference type="InterPro" id="IPR000644">
    <property type="entry name" value="CBS_dom"/>
</dbReference>
<evidence type="ECO:0000256" key="5">
    <source>
        <dbReference type="SAM" id="Phobius"/>
    </source>
</evidence>
<name>A0A518BJ58_9BACT</name>
<protein>
    <recommendedName>
        <fullName evidence="10">Magnesium and cobalt efflux protein CorC</fullName>
    </recommendedName>
</protein>
<evidence type="ECO:0000256" key="3">
    <source>
        <dbReference type="PROSITE-ProRule" id="PRU00703"/>
    </source>
</evidence>
<dbReference type="Proteomes" id="UP000316921">
    <property type="component" value="Chromosome"/>
</dbReference>
<dbReference type="KEGG" id="pbap:Pla133_20870"/>
<feature type="transmembrane region" description="Helical" evidence="5">
    <location>
        <begin position="124"/>
        <end position="144"/>
    </location>
</feature>
<keyword evidence="4 5" id="KW-1133">Transmembrane helix</keyword>
<dbReference type="PANTHER" id="PTHR22777:SF17">
    <property type="entry name" value="UPF0053 PROTEIN SLL0260"/>
    <property type="match status" value="1"/>
</dbReference>
<evidence type="ECO:0000313" key="8">
    <source>
        <dbReference type="EMBL" id="QDU67010.1"/>
    </source>
</evidence>
<evidence type="ECO:0000256" key="1">
    <source>
        <dbReference type="ARBA" id="ARBA00022737"/>
    </source>
</evidence>
<organism evidence="8 9">
    <name type="scientific">Engelhardtia mirabilis</name>
    <dbReference type="NCBI Taxonomy" id="2528011"/>
    <lineage>
        <taxon>Bacteria</taxon>
        <taxon>Pseudomonadati</taxon>
        <taxon>Planctomycetota</taxon>
        <taxon>Planctomycetia</taxon>
        <taxon>Planctomycetia incertae sedis</taxon>
        <taxon>Engelhardtia</taxon>
    </lineage>
</organism>
<dbReference type="InterPro" id="IPR046342">
    <property type="entry name" value="CBS_dom_sf"/>
</dbReference>
<dbReference type="Gene3D" id="3.10.580.10">
    <property type="entry name" value="CBS-domain"/>
    <property type="match status" value="1"/>
</dbReference>
<dbReference type="PROSITE" id="PS51846">
    <property type="entry name" value="CNNM"/>
    <property type="match status" value="1"/>
</dbReference>
<gene>
    <name evidence="8" type="ORF">Pla133_20870</name>
</gene>
<evidence type="ECO:0008006" key="10">
    <source>
        <dbReference type="Google" id="ProtNLM"/>
    </source>
</evidence>
<keyword evidence="4 5" id="KW-0812">Transmembrane</keyword>
<evidence type="ECO:0000313" key="9">
    <source>
        <dbReference type="Proteomes" id="UP000316921"/>
    </source>
</evidence>
<evidence type="ECO:0000256" key="2">
    <source>
        <dbReference type="ARBA" id="ARBA00023122"/>
    </source>
</evidence>
<accession>A0A518BJ58</accession>
<feature type="transmembrane region" description="Helical" evidence="5">
    <location>
        <begin position="95"/>
        <end position="112"/>
    </location>
</feature>
<dbReference type="GO" id="GO:0005886">
    <property type="term" value="C:plasma membrane"/>
    <property type="evidence" value="ECO:0007669"/>
    <property type="project" value="TreeGrafter"/>
</dbReference>
<keyword evidence="1" id="KW-0677">Repeat</keyword>
<dbReference type="EMBL" id="CP036287">
    <property type="protein sequence ID" value="QDU67010.1"/>
    <property type="molecule type" value="Genomic_DNA"/>
</dbReference>
<dbReference type="RefSeq" id="WP_145064804.1">
    <property type="nucleotide sequence ID" value="NZ_CP036287.1"/>
</dbReference>
<proteinExistence type="predicted"/>
<feature type="domain" description="CNNM transmembrane" evidence="7">
    <location>
        <begin position="1"/>
        <end position="190"/>
    </location>
</feature>
<evidence type="ECO:0000256" key="4">
    <source>
        <dbReference type="PROSITE-ProRule" id="PRU01193"/>
    </source>
</evidence>
<dbReference type="Pfam" id="PF00571">
    <property type="entry name" value="CBS"/>
    <property type="match status" value="1"/>
</dbReference>
<dbReference type="AlphaFoldDB" id="A0A518BJ58"/>
<evidence type="ECO:0000259" key="6">
    <source>
        <dbReference type="PROSITE" id="PS51371"/>
    </source>
</evidence>
<reference evidence="8 9" key="1">
    <citation type="submission" date="2019-02" db="EMBL/GenBank/DDBJ databases">
        <title>Deep-cultivation of Planctomycetes and their phenomic and genomic characterization uncovers novel biology.</title>
        <authorList>
            <person name="Wiegand S."/>
            <person name="Jogler M."/>
            <person name="Boedeker C."/>
            <person name="Pinto D."/>
            <person name="Vollmers J."/>
            <person name="Rivas-Marin E."/>
            <person name="Kohn T."/>
            <person name="Peeters S.H."/>
            <person name="Heuer A."/>
            <person name="Rast P."/>
            <person name="Oberbeckmann S."/>
            <person name="Bunk B."/>
            <person name="Jeske O."/>
            <person name="Meyerdierks A."/>
            <person name="Storesund J.E."/>
            <person name="Kallscheuer N."/>
            <person name="Luecker S."/>
            <person name="Lage O.M."/>
            <person name="Pohl T."/>
            <person name="Merkel B.J."/>
            <person name="Hornburger P."/>
            <person name="Mueller R.-W."/>
            <person name="Bruemmer F."/>
            <person name="Labrenz M."/>
            <person name="Spormann A.M."/>
            <person name="Op den Camp H."/>
            <person name="Overmann J."/>
            <person name="Amann R."/>
            <person name="Jetten M.S.M."/>
            <person name="Mascher T."/>
            <person name="Medema M.H."/>
            <person name="Devos D.P."/>
            <person name="Kaster A.-K."/>
            <person name="Ovreas L."/>
            <person name="Rohde M."/>
            <person name="Galperin M.Y."/>
            <person name="Jogler C."/>
        </authorList>
    </citation>
    <scope>NUCLEOTIDE SEQUENCE [LARGE SCALE GENOMIC DNA]</scope>
    <source>
        <strain evidence="8 9">Pla133</strain>
    </source>
</reference>